<gene>
    <name evidence="1" type="ORF">GRI99_11280</name>
</gene>
<organism evidence="1 2">
    <name type="scientific">Alteraurantiacibacter buctensis</name>
    <dbReference type="NCBI Taxonomy" id="1503981"/>
    <lineage>
        <taxon>Bacteria</taxon>
        <taxon>Pseudomonadati</taxon>
        <taxon>Pseudomonadota</taxon>
        <taxon>Alphaproteobacteria</taxon>
        <taxon>Sphingomonadales</taxon>
        <taxon>Erythrobacteraceae</taxon>
        <taxon>Alteraurantiacibacter</taxon>
    </lineage>
</organism>
<dbReference type="Proteomes" id="UP000466966">
    <property type="component" value="Unassembled WGS sequence"/>
</dbReference>
<dbReference type="OrthoDB" id="190583at2"/>
<accession>A0A844YYT6</accession>
<comment type="caution">
    <text evidence="1">The sequence shown here is derived from an EMBL/GenBank/DDBJ whole genome shotgun (WGS) entry which is preliminary data.</text>
</comment>
<dbReference type="EMBL" id="WTYV01000004">
    <property type="protein sequence ID" value="MXO72208.1"/>
    <property type="molecule type" value="Genomic_DNA"/>
</dbReference>
<dbReference type="AlphaFoldDB" id="A0A844YYT6"/>
<proteinExistence type="predicted"/>
<dbReference type="RefSeq" id="WP_160772134.1">
    <property type="nucleotide sequence ID" value="NZ_WTYV01000004.1"/>
</dbReference>
<evidence type="ECO:0000313" key="2">
    <source>
        <dbReference type="Proteomes" id="UP000466966"/>
    </source>
</evidence>
<name>A0A844YYT6_9SPHN</name>
<evidence type="ECO:0000313" key="1">
    <source>
        <dbReference type="EMBL" id="MXO72208.1"/>
    </source>
</evidence>
<keyword evidence="2" id="KW-1185">Reference proteome</keyword>
<protein>
    <recommendedName>
        <fullName evidence="3">DOMON-like domain-containing protein</fullName>
    </recommendedName>
</protein>
<reference evidence="1 2" key="1">
    <citation type="submission" date="2019-12" db="EMBL/GenBank/DDBJ databases">
        <title>Genomic-based taxomic classification of the family Erythrobacteraceae.</title>
        <authorList>
            <person name="Xu L."/>
        </authorList>
    </citation>
    <scope>NUCLEOTIDE SEQUENCE [LARGE SCALE GENOMIC DNA]</scope>
    <source>
        <strain evidence="1 2">M0322</strain>
    </source>
</reference>
<evidence type="ECO:0008006" key="3">
    <source>
        <dbReference type="Google" id="ProtNLM"/>
    </source>
</evidence>
<dbReference type="Gene3D" id="2.60.40.1190">
    <property type="match status" value="1"/>
</dbReference>
<sequence length="180" mass="19727">MQTHLLVPHPANPPLAVIAVEARFGVVGPWLQLRWRVEGAGKVMLPPFTGRRRADNLWRTTCCELFMHTKGAAGYTEFNFSPSESWAAYAFRGWRESAGNHPVSHDPAITPRPGRNLLIVDVALPLADLPPLPAALSLNMVIEEAGSTLSYWAMAHGDPDKPDFHHPACFAAHLAPPETP</sequence>